<dbReference type="EMBL" id="CABPRJ010000964">
    <property type="protein sequence ID" value="VVC33186.1"/>
    <property type="molecule type" value="Genomic_DNA"/>
</dbReference>
<proteinExistence type="predicted"/>
<evidence type="ECO:0000313" key="2">
    <source>
        <dbReference type="EMBL" id="VVC33186.1"/>
    </source>
</evidence>
<dbReference type="AlphaFoldDB" id="A0A5E4MQM4"/>
<accession>A0A5E4MQM4</accession>
<evidence type="ECO:0000313" key="3">
    <source>
        <dbReference type="Proteomes" id="UP000325440"/>
    </source>
</evidence>
<gene>
    <name evidence="2" type="ORF">CINCED_3A009466</name>
</gene>
<name>A0A5E4MQM4_9HEMI</name>
<keyword evidence="3" id="KW-1185">Reference proteome</keyword>
<sequence length="105" mass="12027">MWSEDAIVGQRPLPTPHSDSDDNTQPIRHRGTQTMPRHGGRSVHFGNASIPHRTPTPSSPPRALQQSTLIPYEDPRTARHSLPEFYGTRYRPRARYDLLTTPNRY</sequence>
<organism evidence="2 3">
    <name type="scientific">Cinara cedri</name>
    <dbReference type="NCBI Taxonomy" id="506608"/>
    <lineage>
        <taxon>Eukaryota</taxon>
        <taxon>Metazoa</taxon>
        <taxon>Ecdysozoa</taxon>
        <taxon>Arthropoda</taxon>
        <taxon>Hexapoda</taxon>
        <taxon>Insecta</taxon>
        <taxon>Pterygota</taxon>
        <taxon>Neoptera</taxon>
        <taxon>Paraneoptera</taxon>
        <taxon>Hemiptera</taxon>
        <taxon>Sternorrhyncha</taxon>
        <taxon>Aphidomorpha</taxon>
        <taxon>Aphidoidea</taxon>
        <taxon>Aphididae</taxon>
        <taxon>Lachninae</taxon>
        <taxon>Cinara</taxon>
    </lineage>
</organism>
<reference evidence="2 3" key="1">
    <citation type="submission" date="2019-08" db="EMBL/GenBank/DDBJ databases">
        <authorList>
            <person name="Alioto T."/>
            <person name="Alioto T."/>
            <person name="Gomez Garrido J."/>
        </authorList>
    </citation>
    <scope>NUCLEOTIDE SEQUENCE [LARGE SCALE GENOMIC DNA]</scope>
</reference>
<feature type="region of interest" description="Disordered" evidence="1">
    <location>
        <begin position="1"/>
        <end position="85"/>
    </location>
</feature>
<dbReference type="Proteomes" id="UP000325440">
    <property type="component" value="Unassembled WGS sequence"/>
</dbReference>
<evidence type="ECO:0000256" key="1">
    <source>
        <dbReference type="SAM" id="MobiDB-lite"/>
    </source>
</evidence>
<protein>
    <submittedName>
        <fullName evidence="2">Uncharacterized protein</fullName>
    </submittedName>
</protein>